<name>A0ABQ4QZ47_9HYPH</name>
<evidence type="ECO:0000313" key="2">
    <source>
        <dbReference type="EMBL" id="GJD50005.1"/>
    </source>
</evidence>
<reference evidence="2" key="1">
    <citation type="journal article" date="2021" name="Front. Microbiol.">
        <title>Comprehensive Comparative Genomics and Phenotyping of Methylobacterium Species.</title>
        <authorList>
            <person name="Alessa O."/>
            <person name="Ogura Y."/>
            <person name="Fujitani Y."/>
            <person name="Takami H."/>
            <person name="Hayashi T."/>
            <person name="Sahin N."/>
            <person name="Tani A."/>
        </authorList>
    </citation>
    <scope>NUCLEOTIDE SEQUENCE</scope>
    <source>
        <strain evidence="2">KCTC 52305</strain>
    </source>
</reference>
<keyword evidence="3" id="KW-1185">Reference proteome</keyword>
<evidence type="ECO:0000313" key="3">
    <source>
        <dbReference type="Proteomes" id="UP001055167"/>
    </source>
</evidence>
<dbReference type="RefSeq" id="WP_128562168.1">
    <property type="nucleotide sequence ID" value="NZ_BPQH01000008.1"/>
</dbReference>
<proteinExistence type="predicted"/>
<dbReference type="InterPro" id="IPR041649">
    <property type="entry name" value="NepR"/>
</dbReference>
<accession>A0ABQ4QZ47</accession>
<gene>
    <name evidence="2" type="ORF">OPKNFCMD_2741</name>
</gene>
<dbReference type="Proteomes" id="UP001055167">
    <property type="component" value="Unassembled WGS sequence"/>
</dbReference>
<reference evidence="2" key="2">
    <citation type="submission" date="2021-08" db="EMBL/GenBank/DDBJ databases">
        <authorList>
            <person name="Tani A."/>
            <person name="Ola A."/>
            <person name="Ogura Y."/>
            <person name="Katsura K."/>
            <person name="Hayashi T."/>
        </authorList>
    </citation>
    <scope>NUCLEOTIDE SEQUENCE</scope>
    <source>
        <strain evidence="2">KCTC 52305</strain>
    </source>
</reference>
<feature type="domain" description="Anti-sigma factor NepR" evidence="1">
    <location>
        <begin position="28"/>
        <end position="60"/>
    </location>
</feature>
<comment type="caution">
    <text evidence="2">The sequence shown here is derived from an EMBL/GenBank/DDBJ whole genome shotgun (WGS) entry which is preliminary data.</text>
</comment>
<organism evidence="2 3">
    <name type="scientific">Methylobacterium crusticola</name>
    <dbReference type="NCBI Taxonomy" id="1697972"/>
    <lineage>
        <taxon>Bacteria</taxon>
        <taxon>Pseudomonadati</taxon>
        <taxon>Pseudomonadota</taxon>
        <taxon>Alphaproteobacteria</taxon>
        <taxon>Hyphomicrobiales</taxon>
        <taxon>Methylobacteriaceae</taxon>
        <taxon>Methylobacterium</taxon>
    </lineage>
</organism>
<protein>
    <recommendedName>
        <fullName evidence="1">Anti-sigma factor NepR domain-containing protein</fullName>
    </recommendedName>
</protein>
<dbReference type="Pfam" id="PF18557">
    <property type="entry name" value="NepR"/>
    <property type="match status" value="1"/>
</dbReference>
<evidence type="ECO:0000259" key="1">
    <source>
        <dbReference type="Pfam" id="PF18557"/>
    </source>
</evidence>
<sequence>MANAKDERAVPLIQTRWVDVSKPNLIPRHLGSHLRAMYDRMPVQPADDRIADLVRQLDAALGGDEPPEGA</sequence>
<dbReference type="EMBL" id="BPQH01000008">
    <property type="protein sequence ID" value="GJD50005.1"/>
    <property type="molecule type" value="Genomic_DNA"/>
</dbReference>